<feature type="domain" description="Gp5/Type VI secretion system Vgr C-terminal trimerisation" evidence="5">
    <location>
        <begin position="493"/>
        <end position="606"/>
    </location>
</feature>
<evidence type="ECO:0000313" key="7">
    <source>
        <dbReference type="Proteomes" id="UP000092713"/>
    </source>
</evidence>
<dbReference type="Proteomes" id="UP000092713">
    <property type="component" value="Unassembled WGS sequence"/>
</dbReference>
<proteinExistence type="inferred from homology"/>
<comment type="similarity">
    <text evidence="2">Belongs to the VgrG protein family.</text>
</comment>
<dbReference type="OrthoDB" id="1907165at2"/>
<reference evidence="6 7" key="1">
    <citation type="submission" date="2016-04" db="EMBL/GenBank/DDBJ databases">
        <title>Draft genome sequence of Janthinobacterium psychrotolerans sp. nov., isolated from freshwater sediments in Denmark.</title>
        <authorList>
            <person name="Gong X."/>
            <person name="Skrivergaard S."/>
            <person name="Korsgaard B.S."/>
            <person name="Schreiber L."/>
            <person name="Marshall I.P."/>
            <person name="Finster K."/>
            <person name="Schramm A."/>
        </authorList>
    </citation>
    <scope>NUCLEOTIDE SEQUENCE [LARGE SCALE GENOMIC DNA]</scope>
    <source>
        <strain evidence="6 7">S3-2</strain>
    </source>
</reference>
<dbReference type="PANTHER" id="PTHR32305">
    <property type="match status" value="1"/>
</dbReference>
<dbReference type="SUPFAM" id="SSF69255">
    <property type="entry name" value="gp5 N-terminal domain-like"/>
    <property type="match status" value="1"/>
</dbReference>
<evidence type="ECO:0000313" key="6">
    <source>
        <dbReference type="EMBL" id="OBV39385.1"/>
    </source>
</evidence>
<gene>
    <name evidence="6" type="ORF">ASR47_1009200</name>
</gene>
<dbReference type="Pfam" id="PF04717">
    <property type="entry name" value="Phage_base_V"/>
    <property type="match status" value="1"/>
</dbReference>
<dbReference type="InterPro" id="IPR054030">
    <property type="entry name" value="Gp5_Vgr_C"/>
</dbReference>
<dbReference type="Pfam" id="PF05954">
    <property type="entry name" value="Phage_GPD"/>
    <property type="match status" value="1"/>
</dbReference>
<dbReference type="Gene3D" id="3.55.50.10">
    <property type="entry name" value="Baseplate protein-like domains"/>
    <property type="match status" value="1"/>
</dbReference>
<dbReference type="Pfam" id="PF22178">
    <property type="entry name" value="Gp5_trimer_C"/>
    <property type="match status" value="1"/>
</dbReference>
<dbReference type="Gene3D" id="4.10.220.110">
    <property type="match status" value="1"/>
</dbReference>
<evidence type="ECO:0000259" key="5">
    <source>
        <dbReference type="Pfam" id="PF22178"/>
    </source>
</evidence>
<keyword evidence="7" id="KW-1185">Reference proteome</keyword>
<dbReference type="STRING" id="1747903.ASR47_1009200"/>
<dbReference type="AlphaFoldDB" id="A0A1A7C3T4"/>
<dbReference type="NCBIfam" id="TIGR01646">
    <property type="entry name" value="vgr_GE"/>
    <property type="match status" value="1"/>
</dbReference>
<keyword evidence="3" id="KW-0964">Secreted</keyword>
<organism evidence="6 7">
    <name type="scientific">Janthinobacterium psychrotolerans</name>
    <dbReference type="NCBI Taxonomy" id="1747903"/>
    <lineage>
        <taxon>Bacteria</taxon>
        <taxon>Pseudomonadati</taxon>
        <taxon>Pseudomonadota</taxon>
        <taxon>Betaproteobacteria</taxon>
        <taxon>Burkholderiales</taxon>
        <taxon>Oxalobacteraceae</taxon>
        <taxon>Janthinobacterium</taxon>
    </lineage>
</organism>
<dbReference type="SUPFAM" id="SSF69349">
    <property type="entry name" value="Phage fibre proteins"/>
    <property type="match status" value="2"/>
</dbReference>
<dbReference type="InterPro" id="IPR050708">
    <property type="entry name" value="T6SS_VgrG/RHS"/>
</dbReference>
<dbReference type="SUPFAM" id="SSF69279">
    <property type="entry name" value="Phage tail proteins"/>
    <property type="match status" value="2"/>
</dbReference>
<dbReference type="PATRIC" id="fig|1747903.4.peg.2970"/>
<sequence length="717" mass="80127">MNLFQDAAERLTALLGDMQGDRLLRLRFPQGDAPAGALLLANALEASESLSRDFSYLVEVLSDHASIPLTALMGKMVSIELVREDGSLRYFNGHVFEFRFLRTDGGFAFYEMVLEPWLSHLRLRQNNVAFHGKTVADLTELVFNDYLMRDYKLAAGGPDPLITYICQYRESDHNLLHRHWEQLGWHYRYEHRRDGHTLWLSDDTTGGQPIDGEISSMPFQHQAGSLEDDGVHDWSPVRRMAPGKMTVASFNFKNPRSARAGGDSLNRQGAVPQLEVYENTGSYGFKNIDDGELLAKRRMEEIDAQGQMYLAQGNDRTAQPGRWFTLSGHFDGGAGKAATEYLIVSVHHHASNNYQQGRNATSHYSNSFTCLPRDTPWRPGRHFHSHEVRMAGVQTATVVGPPGEEIHTDGYGRVKVQFHWDRLGSFDDKSSPWIRVVSSWAGANFGHISLPRVGMEVVVQFLDGNVSMPIIIGCVYNARNMPPWDLPANKTQSGMLSRSSKSGTSSHANALRFEDRKGAEELWLHAEKDQRIEVEHDESHWVGNDRRKSVERDETVQVKRDRTETVGRDETITVHNNRKEKVDRDEHIDIGRNRREQVHGNEQVQIDGFRSERVKLAKEETIGLAKTLSIGAAYQTTVLGAMNTTVALAQTEQVGLAKSVDVGSASTLTAGVSHTVTVGTSTITITAGRIELAADEIIIRGRSKVQLHGDDIDNNPG</sequence>
<dbReference type="InterPro" id="IPR017847">
    <property type="entry name" value="T6SS_RhsGE_Vgr_subset"/>
</dbReference>
<evidence type="ECO:0000256" key="2">
    <source>
        <dbReference type="ARBA" id="ARBA00005558"/>
    </source>
</evidence>
<comment type="subcellular location">
    <subcellularLocation>
        <location evidence="1">Secreted</location>
    </subcellularLocation>
</comment>
<dbReference type="InterPro" id="IPR006533">
    <property type="entry name" value="T6SS_Vgr_RhsGE"/>
</dbReference>
<dbReference type="InterPro" id="IPR037026">
    <property type="entry name" value="Vgr_OB-fold_dom_sf"/>
</dbReference>
<comment type="caution">
    <text evidence="6">The sequence shown here is derived from an EMBL/GenBank/DDBJ whole genome shotgun (WGS) entry which is preliminary data.</text>
</comment>
<dbReference type="RefSeq" id="WP_065308137.1">
    <property type="nucleotide sequence ID" value="NZ_LOCQ01000054.1"/>
</dbReference>
<dbReference type="PANTHER" id="PTHR32305:SF15">
    <property type="entry name" value="PROTEIN RHSA-RELATED"/>
    <property type="match status" value="1"/>
</dbReference>
<dbReference type="Gene3D" id="2.30.110.50">
    <property type="match status" value="1"/>
</dbReference>
<feature type="domain" description="Gp5/Type VI secretion system Vgr protein OB-fold" evidence="4">
    <location>
        <begin position="408"/>
        <end position="476"/>
    </location>
</feature>
<evidence type="ECO:0000256" key="1">
    <source>
        <dbReference type="ARBA" id="ARBA00004613"/>
    </source>
</evidence>
<dbReference type="Gene3D" id="2.40.50.230">
    <property type="entry name" value="Gp5 N-terminal domain"/>
    <property type="match status" value="1"/>
</dbReference>
<dbReference type="EMBL" id="LOCQ01000054">
    <property type="protein sequence ID" value="OBV39385.1"/>
    <property type="molecule type" value="Genomic_DNA"/>
</dbReference>
<evidence type="ECO:0000259" key="4">
    <source>
        <dbReference type="Pfam" id="PF04717"/>
    </source>
</evidence>
<evidence type="ECO:0000256" key="3">
    <source>
        <dbReference type="ARBA" id="ARBA00022525"/>
    </source>
</evidence>
<name>A0A1A7C3T4_9BURK</name>
<protein>
    <submittedName>
        <fullName evidence="6">Type VI secretion system secreted protein VgrG</fullName>
    </submittedName>
</protein>
<accession>A0A1A7C3T4</accession>
<dbReference type="GO" id="GO:0005576">
    <property type="term" value="C:extracellular region"/>
    <property type="evidence" value="ECO:0007669"/>
    <property type="project" value="UniProtKB-SubCell"/>
</dbReference>
<dbReference type="InterPro" id="IPR006531">
    <property type="entry name" value="Gp5/Vgr_OB"/>
</dbReference>
<dbReference type="NCBIfam" id="TIGR03361">
    <property type="entry name" value="VI_Rhs_Vgr"/>
    <property type="match status" value="1"/>
</dbReference>